<dbReference type="PANTHER" id="PTHR34983:SF1">
    <property type="entry name" value="ARABINOGALACTAN ENDO-BETA-1,4-GALACTANASE A"/>
    <property type="match status" value="1"/>
</dbReference>
<protein>
    <recommendedName>
        <fullName evidence="3 6">Arabinogalactan endo-beta-1,4-galactanase</fullName>
        <ecNumber evidence="3 6">3.2.1.89</ecNumber>
    </recommendedName>
</protein>
<dbReference type="SUPFAM" id="SSF51445">
    <property type="entry name" value="(Trans)glycosidases"/>
    <property type="match status" value="1"/>
</dbReference>
<dbReference type="RefSeq" id="WP_076378688.1">
    <property type="nucleotide sequence ID" value="NZ_FTMG01000024.1"/>
</dbReference>
<proteinExistence type="inferred from homology"/>
<dbReference type="PANTHER" id="PTHR34983">
    <property type="entry name" value="ARABINOGALACTAN ENDO-BETA-1,4-GALACTANASE A"/>
    <property type="match status" value="1"/>
</dbReference>
<keyword evidence="5 6" id="KW-0326">Glycosidase</keyword>
<accession>A0ABR6PT15</accession>
<reference evidence="7 8" key="1">
    <citation type="submission" date="2020-08" db="EMBL/GenBank/DDBJ databases">
        <title>Genomic Encyclopedia of Type Strains, Phase IV (KMG-V): Genome sequencing to study the core and pangenomes of soil and plant-associated prokaryotes.</title>
        <authorList>
            <person name="Whitman W."/>
        </authorList>
    </citation>
    <scope>NUCLEOTIDE SEQUENCE [LARGE SCALE GENOMIC DNA]</scope>
    <source>
        <strain evidence="7 8">ANJLi2</strain>
    </source>
</reference>
<dbReference type="Gene3D" id="3.20.20.80">
    <property type="entry name" value="Glycosidases"/>
    <property type="match status" value="1"/>
</dbReference>
<comment type="caution">
    <text evidence="7">The sequence shown here is derived from an EMBL/GenBank/DDBJ whole genome shotgun (WGS) entry which is preliminary data.</text>
</comment>
<dbReference type="Proteomes" id="UP000541583">
    <property type="component" value="Unassembled WGS sequence"/>
</dbReference>
<keyword evidence="8" id="KW-1185">Reference proteome</keyword>
<evidence type="ECO:0000256" key="2">
    <source>
        <dbReference type="ARBA" id="ARBA00010687"/>
    </source>
</evidence>
<name>A0ABR6PT15_9SPHI</name>
<comment type="catalytic activity">
    <reaction evidence="1 6">
        <text>The enzyme specifically hydrolyzes (1-&gt;4)-beta-D-galactosidic linkages in type I arabinogalactans.</text>
        <dbReference type="EC" id="3.2.1.89"/>
    </reaction>
</comment>
<sequence>MKTLFFTSGIALVLTFGCIKEKSISSAKPAITPNVIKSLTTDATSSTFAYGADVSWLPQMEANGYIFKNSSGVQEDCLTILKEKGINAARLRTWVNPSSDPVNGHCSETETVAMAKRCKAAGLKVDIDFHFGDTWNSVGSQVPPAAWATMTYTQMQSAMYNYVYHFMNDLKYNGVTPDWVQIGNEENLGICGYTGSIAHNPVQMTGLLNAAYDMVKEVFPSTLVIIHLAKPQNLASIESWFDTYQANGGKWDVCGFSSYASKTDAPNIAPNFATIQARYGKPVMIVEVGGPETKAVDTKSVITTYINYLQNNLPSGTGLGVFYWEPEGYSPFTSYTMGAWDPTTMQPTVALDAFIH</sequence>
<dbReference type="EMBL" id="JACHCB010000024">
    <property type="protein sequence ID" value="MBB6112922.1"/>
    <property type="molecule type" value="Genomic_DNA"/>
</dbReference>
<comment type="similarity">
    <text evidence="2 6">Belongs to the glycosyl hydrolase 53 family.</text>
</comment>
<evidence type="ECO:0000313" key="8">
    <source>
        <dbReference type="Proteomes" id="UP000541583"/>
    </source>
</evidence>
<organism evidence="7 8">
    <name type="scientific">Mucilaginibacter lappiensis</name>
    <dbReference type="NCBI Taxonomy" id="354630"/>
    <lineage>
        <taxon>Bacteria</taxon>
        <taxon>Pseudomonadati</taxon>
        <taxon>Bacteroidota</taxon>
        <taxon>Sphingobacteriia</taxon>
        <taxon>Sphingobacteriales</taxon>
        <taxon>Sphingobacteriaceae</taxon>
        <taxon>Mucilaginibacter</taxon>
    </lineage>
</organism>
<evidence type="ECO:0000256" key="3">
    <source>
        <dbReference type="ARBA" id="ARBA00012556"/>
    </source>
</evidence>
<dbReference type="GO" id="GO:0031218">
    <property type="term" value="F:arabinogalactan endo-1,4-beta-galactosidase activity"/>
    <property type="evidence" value="ECO:0007669"/>
    <property type="project" value="UniProtKB-EC"/>
</dbReference>
<keyword evidence="4 6" id="KW-0378">Hydrolase</keyword>
<evidence type="ECO:0000256" key="1">
    <source>
        <dbReference type="ARBA" id="ARBA00001695"/>
    </source>
</evidence>
<evidence type="ECO:0000256" key="4">
    <source>
        <dbReference type="ARBA" id="ARBA00022801"/>
    </source>
</evidence>
<evidence type="ECO:0000256" key="6">
    <source>
        <dbReference type="RuleBase" id="RU361192"/>
    </source>
</evidence>
<evidence type="ECO:0000256" key="5">
    <source>
        <dbReference type="ARBA" id="ARBA00023295"/>
    </source>
</evidence>
<evidence type="ECO:0000313" key="7">
    <source>
        <dbReference type="EMBL" id="MBB6112922.1"/>
    </source>
</evidence>
<dbReference type="InterPro" id="IPR011683">
    <property type="entry name" value="Glyco_hydro_53"/>
</dbReference>
<dbReference type="Pfam" id="PF07745">
    <property type="entry name" value="Glyco_hydro_53"/>
    <property type="match status" value="1"/>
</dbReference>
<dbReference type="PROSITE" id="PS51257">
    <property type="entry name" value="PROKAR_LIPOPROTEIN"/>
    <property type="match status" value="1"/>
</dbReference>
<gene>
    <name evidence="7" type="ORF">HDF23_005705</name>
</gene>
<dbReference type="InterPro" id="IPR017853">
    <property type="entry name" value="GH"/>
</dbReference>
<dbReference type="EC" id="3.2.1.89" evidence="3 6"/>